<dbReference type="EMBL" id="AZDZ01000022">
    <property type="protein sequence ID" value="KRK78477.1"/>
    <property type="molecule type" value="Genomic_DNA"/>
</dbReference>
<reference evidence="1 2" key="1">
    <citation type="journal article" date="2015" name="Genome Announc.">
        <title>Expanding the biotechnology potential of lactobacilli through comparative genomics of 213 strains and associated genera.</title>
        <authorList>
            <person name="Sun Z."/>
            <person name="Harris H.M."/>
            <person name="McCann A."/>
            <person name="Guo C."/>
            <person name="Argimon S."/>
            <person name="Zhang W."/>
            <person name="Yang X."/>
            <person name="Jeffery I.B."/>
            <person name="Cooney J.C."/>
            <person name="Kagawa T.F."/>
            <person name="Liu W."/>
            <person name="Song Y."/>
            <person name="Salvetti E."/>
            <person name="Wrobel A."/>
            <person name="Rasinkangas P."/>
            <person name="Parkhill J."/>
            <person name="Rea M.C."/>
            <person name="O'Sullivan O."/>
            <person name="Ritari J."/>
            <person name="Douillard F.P."/>
            <person name="Paul Ross R."/>
            <person name="Yang R."/>
            <person name="Briner A.E."/>
            <person name="Felis G.E."/>
            <person name="de Vos W.M."/>
            <person name="Barrangou R."/>
            <person name="Klaenhammer T.R."/>
            <person name="Caufield P.W."/>
            <person name="Cui Y."/>
            <person name="Zhang H."/>
            <person name="O'Toole P.W."/>
        </authorList>
    </citation>
    <scope>NUCLEOTIDE SEQUENCE [LARGE SCALE GENOMIC DNA]</scope>
    <source>
        <strain evidence="1 2">DSM 19682</strain>
    </source>
</reference>
<dbReference type="eggNOG" id="COG4722">
    <property type="taxonomic scope" value="Bacteria"/>
</dbReference>
<gene>
    <name evidence="1" type="ORF">FD03_GL002250</name>
</gene>
<dbReference type="PATRIC" id="fig|1423775.4.peg.2288"/>
<sequence>MERLVGDNLIDRYFTFNGRTSKDFNLLIQNNFEVEPGGTDVSYTSIPGRNLDIVNPNNRYKNGTLKYECFVDIRWFNQSFYKDLSELKRDLVYWLEVSENYSGYSKLIDNLDENYYYLARLSKTPMLSYQSPERATLTIEFDIGPTKFRVDSQNYQTIVSGDMILNPEPLSSYPIIKVEGTGSFDLTLNGVTYKITELGGLTYIDSTKHRVYDDSKLKNNVAVFPNYSYPVLNYGKNTISWDNESAEVSILMNWRALI</sequence>
<evidence type="ECO:0000313" key="1">
    <source>
        <dbReference type="EMBL" id="KRK78477.1"/>
    </source>
</evidence>
<dbReference type="RefSeq" id="WP_025024536.1">
    <property type="nucleotide sequence ID" value="NZ_AZDZ01000022.1"/>
</dbReference>
<dbReference type="AlphaFoldDB" id="A0A0R1K4I0"/>
<dbReference type="Proteomes" id="UP000051248">
    <property type="component" value="Unassembled WGS sequence"/>
</dbReference>
<protein>
    <recommendedName>
        <fullName evidence="3">Phage tail protein</fullName>
    </recommendedName>
</protein>
<keyword evidence="2" id="KW-1185">Reference proteome</keyword>
<evidence type="ECO:0000313" key="2">
    <source>
        <dbReference type="Proteomes" id="UP000051248"/>
    </source>
</evidence>
<dbReference type="Gene3D" id="2.40.30.200">
    <property type="match status" value="1"/>
</dbReference>
<dbReference type="STRING" id="1423775.FD03_GL002250"/>
<evidence type="ECO:0008006" key="3">
    <source>
        <dbReference type="Google" id="ProtNLM"/>
    </source>
</evidence>
<proteinExistence type="predicted"/>
<comment type="caution">
    <text evidence="1">The sequence shown here is derived from an EMBL/GenBank/DDBJ whole genome shotgun (WGS) entry which is preliminary data.</text>
</comment>
<organism evidence="1 2">
    <name type="scientific">Companilactobacillus nodensis DSM 19682 = JCM 14932 = NBRC 107160</name>
    <dbReference type="NCBI Taxonomy" id="1423775"/>
    <lineage>
        <taxon>Bacteria</taxon>
        <taxon>Bacillati</taxon>
        <taxon>Bacillota</taxon>
        <taxon>Bacilli</taxon>
        <taxon>Lactobacillales</taxon>
        <taxon>Lactobacillaceae</taxon>
        <taxon>Companilactobacillus</taxon>
    </lineage>
</organism>
<accession>A0A0R1K4I0</accession>
<name>A0A0R1K4I0_9LACO</name>